<keyword evidence="5 7" id="KW-1133">Transmembrane helix</keyword>
<feature type="domain" description="ABC transporter" evidence="8">
    <location>
        <begin position="335"/>
        <end position="546"/>
    </location>
</feature>
<keyword evidence="3" id="KW-0547">Nucleotide-binding</keyword>
<dbReference type="InterPro" id="IPR027417">
    <property type="entry name" value="P-loop_NTPase"/>
</dbReference>
<dbReference type="InterPro" id="IPR017871">
    <property type="entry name" value="ABC_transporter-like_CS"/>
</dbReference>
<name>A0ABV6L050_9SPHI</name>
<comment type="subcellular location">
    <subcellularLocation>
        <location evidence="1">Cell membrane</location>
        <topology evidence="1">Multi-pass membrane protein</topology>
    </subcellularLocation>
</comment>
<comment type="caution">
    <text evidence="10">The sequence shown here is derived from an EMBL/GenBank/DDBJ whole genome shotgun (WGS) entry which is preliminary data.</text>
</comment>
<dbReference type="EMBL" id="JBHLTS010000004">
    <property type="protein sequence ID" value="MFC0513082.1"/>
    <property type="molecule type" value="Genomic_DNA"/>
</dbReference>
<dbReference type="Pfam" id="PF00005">
    <property type="entry name" value="ABC_tran"/>
    <property type="match status" value="1"/>
</dbReference>
<dbReference type="PROSITE" id="PS50893">
    <property type="entry name" value="ABC_TRANSPORTER_2"/>
    <property type="match status" value="1"/>
</dbReference>
<evidence type="ECO:0000259" key="8">
    <source>
        <dbReference type="PROSITE" id="PS50893"/>
    </source>
</evidence>
<evidence type="ECO:0000256" key="7">
    <source>
        <dbReference type="SAM" id="Phobius"/>
    </source>
</evidence>
<organism evidence="10 11">
    <name type="scientific">Mucilaginibacter angelicae</name>
    <dbReference type="NCBI Taxonomy" id="869718"/>
    <lineage>
        <taxon>Bacteria</taxon>
        <taxon>Pseudomonadati</taxon>
        <taxon>Bacteroidota</taxon>
        <taxon>Sphingobacteriia</taxon>
        <taxon>Sphingobacteriales</taxon>
        <taxon>Sphingobacteriaceae</taxon>
        <taxon>Mucilaginibacter</taxon>
    </lineage>
</organism>
<dbReference type="RefSeq" id="WP_377020955.1">
    <property type="nucleotide sequence ID" value="NZ_JBHLTS010000004.1"/>
</dbReference>
<evidence type="ECO:0000259" key="9">
    <source>
        <dbReference type="PROSITE" id="PS50929"/>
    </source>
</evidence>
<dbReference type="Pfam" id="PF00664">
    <property type="entry name" value="ABC_membrane"/>
    <property type="match status" value="1"/>
</dbReference>
<dbReference type="GO" id="GO:0005524">
    <property type="term" value="F:ATP binding"/>
    <property type="evidence" value="ECO:0007669"/>
    <property type="project" value="UniProtKB-KW"/>
</dbReference>
<feature type="domain" description="ABC transmembrane type-1" evidence="9">
    <location>
        <begin position="19"/>
        <end position="304"/>
    </location>
</feature>
<dbReference type="PROSITE" id="PS50929">
    <property type="entry name" value="ABC_TM1F"/>
    <property type="match status" value="1"/>
</dbReference>
<keyword evidence="11" id="KW-1185">Reference proteome</keyword>
<dbReference type="InterPro" id="IPR003593">
    <property type="entry name" value="AAA+_ATPase"/>
</dbReference>
<dbReference type="SUPFAM" id="SSF90123">
    <property type="entry name" value="ABC transporter transmembrane region"/>
    <property type="match status" value="1"/>
</dbReference>
<gene>
    <name evidence="10" type="ORF">ACFFGT_02685</name>
</gene>
<protein>
    <submittedName>
        <fullName evidence="10">Amino acid ABC transporter ATP-binding/permease protein</fullName>
    </submittedName>
</protein>
<feature type="transmembrane region" description="Helical" evidence="7">
    <location>
        <begin position="21"/>
        <end position="44"/>
    </location>
</feature>
<dbReference type="InterPro" id="IPR039421">
    <property type="entry name" value="Type_1_exporter"/>
</dbReference>
<evidence type="ECO:0000313" key="11">
    <source>
        <dbReference type="Proteomes" id="UP001589828"/>
    </source>
</evidence>
<dbReference type="InterPro" id="IPR036640">
    <property type="entry name" value="ABC1_TM_sf"/>
</dbReference>
<feature type="transmembrane region" description="Helical" evidence="7">
    <location>
        <begin position="164"/>
        <end position="184"/>
    </location>
</feature>
<dbReference type="PROSITE" id="PS00211">
    <property type="entry name" value="ABC_TRANSPORTER_1"/>
    <property type="match status" value="1"/>
</dbReference>
<dbReference type="PANTHER" id="PTHR24221">
    <property type="entry name" value="ATP-BINDING CASSETTE SUB-FAMILY B"/>
    <property type="match status" value="1"/>
</dbReference>
<feature type="transmembrane region" description="Helical" evidence="7">
    <location>
        <begin position="56"/>
        <end position="74"/>
    </location>
</feature>
<dbReference type="Gene3D" id="3.40.50.300">
    <property type="entry name" value="P-loop containing nucleotide triphosphate hydrolases"/>
    <property type="match status" value="1"/>
</dbReference>
<feature type="transmembrane region" description="Helical" evidence="7">
    <location>
        <begin position="278"/>
        <end position="300"/>
    </location>
</feature>
<evidence type="ECO:0000256" key="5">
    <source>
        <dbReference type="ARBA" id="ARBA00022989"/>
    </source>
</evidence>
<proteinExistence type="predicted"/>
<reference evidence="10 11" key="1">
    <citation type="submission" date="2024-09" db="EMBL/GenBank/DDBJ databases">
        <authorList>
            <person name="Sun Q."/>
            <person name="Mori K."/>
        </authorList>
    </citation>
    <scope>NUCLEOTIDE SEQUENCE [LARGE SCALE GENOMIC DNA]</scope>
    <source>
        <strain evidence="10 11">NCAIM B.02415</strain>
    </source>
</reference>
<evidence type="ECO:0000256" key="1">
    <source>
        <dbReference type="ARBA" id="ARBA00004651"/>
    </source>
</evidence>
<evidence type="ECO:0000256" key="6">
    <source>
        <dbReference type="ARBA" id="ARBA00023136"/>
    </source>
</evidence>
<evidence type="ECO:0000256" key="3">
    <source>
        <dbReference type="ARBA" id="ARBA00022741"/>
    </source>
</evidence>
<dbReference type="InterPro" id="IPR011527">
    <property type="entry name" value="ABC1_TM_dom"/>
</dbReference>
<evidence type="ECO:0000313" key="10">
    <source>
        <dbReference type="EMBL" id="MFC0513082.1"/>
    </source>
</evidence>
<keyword evidence="4 10" id="KW-0067">ATP-binding</keyword>
<dbReference type="InterPro" id="IPR003439">
    <property type="entry name" value="ABC_transporter-like_ATP-bd"/>
</dbReference>
<dbReference type="PANTHER" id="PTHR24221:SF653">
    <property type="entry name" value="TRANSPORT ATP-BINDING PROTEIN CYDC"/>
    <property type="match status" value="1"/>
</dbReference>
<evidence type="ECO:0000256" key="2">
    <source>
        <dbReference type="ARBA" id="ARBA00022692"/>
    </source>
</evidence>
<dbReference type="SUPFAM" id="SSF52540">
    <property type="entry name" value="P-loop containing nucleoside triphosphate hydrolases"/>
    <property type="match status" value="1"/>
</dbReference>
<keyword evidence="6 7" id="KW-0472">Membrane</keyword>
<accession>A0ABV6L050</accession>
<dbReference type="SMART" id="SM00382">
    <property type="entry name" value="AAA"/>
    <property type="match status" value="1"/>
</dbReference>
<sequence length="548" mass="60094">MINFKNLPPPYRKLSLRSLGGLAIALAAAIAGVLLVGISGWFITATAVTGLGLMSMQQYNLFLPSAIIRFLALAKPPLKYAERLYNHKLTFRLAGQTRTWLFRQLFNCDKESLVKFRDIELTTKMTNDVNQLDQLLTGLLLPWVINFVICLTAIIYFFRVQPLLAMFISGIYLICGIILPLISLKAGLRSGGDYSLQQLESHLSDHLSGHKELQSSGIFTRYSQDARSLIIAAGLKKEQELTGKALCVFIHTLVLESALVVVLILFCYIKPMTAGPSMVLSALLVIALFESISPLAGLFYEQADTFRSAQALNNLVKSKVGGQPADYLNPDGSGIFLSHIKFGYKKRLLFNDLCLTLPAATTTIIKGVNGSGKSTLMDLIFGFITPQSGCVFINGNKVTQNQGLKEEISYLEQDPAMFNVSIMENIMLAKPGASYEEANHAAVSAGLKDHLAAFQAGLLHIVEEEGGNLSGGQKRMIGLARVILKDAPIVMLDEPAEGMDRNAERNLIELVNSWHKLKTVILITHQALPGLTADRIYELTGPDVKIPR</sequence>
<feature type="transmembrane region" description="Helical" evidence="7">
    <location>
        <begin position="245"/>
        <end position="266"/>
    </location>
</feature>
<feature type="transmembrane region" description="Helical" evidence="7">
    <location>
        <begin position="135"/>
        <end position="158"/>
    </location>
</feature>
<keyword evidence="2 7" id="KW-0812">Transmembrane</keyword>
<dbReference type="Gene3D" id="1.20.1560.10">
    <property type="entry name" value="ABC transporter type 1, transmembrane domain"/>
    <property type="match status" value="1"/>
</dbReference>
<evidence type="ECO:0000256" key="4">
    <source>
        <dbReference type="ARBA" id="ARBA00022840"/>
    </source>
</evidence>
<dbReference type="Proteomes" id="UP001589828">
    <property type="component" value="Unassembled WGS sequence"/>
</dbReference>